<dbReference type="AlphaFoldDB" id="A0A409X5H7"/>
<dbReference type="Proteomes" id="UP000284842">
    <property type="component" value="Unassembled WGS sequence"/>
</dbReference>
<accession>A0A409X5H7</accession>
<dbReference type="Pfam" id="PF02037">
    <property type="entry name" value="SAP"/>
    <property type="match status" value="1"/>
</dbReference>
<feature type="domain" description="SAP" evidence="1">
    <location>
        <begin position="42"/>
        <end position="66"/>
    </location>
</feature>
<protein>
    <recommendedName>
        <fullName evidence="1">SAP domain-containing protein</fullName>
    </recommendedName>
</protein>
<organism evidence="2 3">
    <name type="scientific">Panaeolus cyanescens</name>
    <dbReference type="NCBI Taxonomy" id="181874"/>
    <lineage>
        <taxon>Eukaryota</taxon>
        <taxon>Fungi</taxon>
        <taxon>Dikarya</taxon>
        <taxon>Basidiomycota</taxon>
        <taxon>Agaricomycotina</taxon>
        <taxon>Agaricomycetes</taxon>
        <taxon>Agaricomycetidae</taxon>
        <taxon>Agaricales</taxon>
        <taxon>Agaricineae</taxon>
        <taxon>Galeropsidaceae</taxon>
        <taxon>Panaeolus</taxon>
    </lineage>
</organism>
<sequence length="74" mass="8249">MSNQQAISDPVVHQSDVEMTAETAFTVHRTTRWSIDSDVHPNYEELKHSELKSQCKQQGLKVGGNKYGVPQPPG</sequence>
<evidence type="ECO:0000313" key="2">
    <source>
        <dbReference type="EMBL" id="PPQ85954.1"/>
    </source>
</evidence>
<dbReference type="InParanoid" id="A0A409X5H7"/>
<name>A0A409X5H7_9AGAR</name>
<evidence type="ECO:0000259" key="1">
    <source>
        <dbReference type="Pfam" id="PF02037"/>
    </source>
</evidence>
<dbReference type="InterPro" id="IPR003034">
    <property type="entry name" value="SAP_dom"/>
</dbReference>
<dbReference type="EMBL" id="NHTK01004589">
    <property type="protein sequence ID" value="PPQ85954.1"/>
    <property type="molecule type" value="Genomic_DNA"/>
</dbReference>
<proteinExistence type="predicted"/>
<evidence type="ECO:0000313" key="3">
    <source>
        <dbReference type="Proteomes" id="UP000284842"/>
    </source>
</evidence>
<keyword evidence="3" id="KW-1185">Reference proteome</keyword>
<reference evidence="2 3" key="1">
    <citation type="journal article" date="2018" name="Evol. Lett.">
        <title>Horizontal gene cluster transfer increased hallucinogenic mushroom diversity.</title>
        <authorList>
            <person name="Reynolds H.T."/>
            <person name="Vijayakumar V."/>
            <person name="Gluck-Thaler E."/>
            <person name="Korotkin H.B."/>
            <person name="Matheny P.B."/>
            <person name="Slot J.C."/>
        </authorList>
    </citation>
    <scope>NUCLEOTIDE SEQUENCE [LARGE SCALE GENOMIC DNA]</scope>
    <source>
        <strain evidence="2 3">2629</strain>
    </source>
</reference>
<dbReference type="Gene3D" id="1.10.720.30">
    <property type="entry name" value="SAP domain"/>
    <property type="match status" value="1"/>
</dbReference>
<gene>
    <name evidence="2" type="ORF">CVT24_007933</name>
</gene>
<comment type="caution">
    <text evidence="2">The sequence shown here is derived from an EMBL/GenBank/DDBJ whole genome shotgun (WGS) entry which is preliminary data.</text>
</comment>
<dbReference type="InterPro" id="IPR036361">
    <property type="entry name" value="SAP_dom_sf"/>
</dbReference>